<accession>A0A1H9JB19</accession>
<keyword evidence="2" id="KW-1185">Reference proteome</keyword>
<sequence length="270" mass="32176">MKETLFLFQDEKDANQFYLFVLASTFSGSVQIKGSEVRISGYNKLKQTSLVDLIFPFIVNYYVPRVSNYLLKNSYYYHDDEIEQIVPFVLSVSSISKELHTDLSFSLYERLIYYLYTHESRGVVDMEHLYLTLFQNEDAWLEIVGYGIEEWQFELIFQEKMNDLRHYVFKKKPKLPKVIVNIKDRIRFFDSHGQPIREEVLAHFRKVSGTTVMEEYDQSKLVSTLLSIAPQQVDVYASNDHMHTLYWMMNIFQERIKLFPVEQFPYKIVE</sequence>
<dbReference type="InterPro" id="IPR014199">
    <property type="entry name" value="Spore_YtxC"/>
</dbReference>
<dbReference type="Pfam" id="PF08812">
    <property type="entry name" value="YtxC"/>
    <property type="match status" value="1"/>
</dbReference>
<proteinExistence type="predicted"/>
<gene>
    <name evidence="1" type="ORF">SAMN05216362_12941</name>
</gene>
<reference evidence="1 2" key="1">
    <citation type="submission" date="2016-10" db="EMBL/GenBank/DDBJ databases">
        <authorList>
            <person name="de Groot N.N."/>
        </authorList>
    </citation>
    <scope>NUCLEOTIDE SEQUENCE [LARGE SCALE GENOMIC DNA]</scope>
    <source>
        <strain evidence="1 2">DSM 21633</strain>
    </source>
</reference>
<dbReference type="STRING" id="571933.SAMN05216362_12941"/>
<evidence type="ECO:0000313" key="2">
    <source>
        <dbReference type="Proteomes" id="UP000199427"/>
    </source>
</evidence>
<dbReference type="EMBL" id="FOES01000029">
    <property type="protein sequence ID" value="SEQ84012.1"/>
    <property type="molecule type" value="Genomic_DNA"/>
</dbReference>
<organism evidence="1 2">
    <name type="scientific">Piscibacillus halophilus</name>
    <dbReference type="NCBI Taxonomy" id="571933"/>
    <lineage>
        <taxon>Bacteria</taxon>
        <taxon>Bacillati</taxon>
        <taxon>Bacillota</taxon>
        <taxon>Bacilli</taxon>
        <taxon>Bacillales</taxon>
        <taxon>Bacillaceae</taxon>
        <taxon>Piscibacillus</taxon>
    </lineage>
</organism>
<dbReference type="RefSeq" id="WP_091774507.1">
    <property type="nucleotide sequence ID" value="NZ_FOES01000029.1"/>
</dbReference>
<dbReference type="OrthoDB" id="2986513at2"/>
<evidence type="ECO:0000313" key="1">
    <source>
        <dbReference type="EMBL" id="SEQ84012.1"/>
    </source>
</evidence>
<name>A0A1H9JB19_9BACI</name>
<dbReference type="AlphaFoldDB" id="A0A1H9JB19"/>
<dbReference type="Proteomes" id="UP000199427">
    <property type="component" value="Unassembled WGS sequence"/>
</dbReference>
<protein>
    <submittedName>
        <fullName evidence="1">YtxC-like family protein</fullName>
    </submittedName>
</protein>